<evidence type="ECO:0000313" key="3">
    <source>
        <dbReference type="Proteomes" id="UP000298264"/>
    </source>
</evidence>
<name>A0A4R9LPK8_9LEPT</name>
<dbReference type="PANTHER" id="PTHR33121">
    <property type="entry name" value="CYCLIC DI-GMP PHOSPHODIESTERASE PDEF"/>
    <property type="match status" value="1"/>
</dbReference>
<evidence type="ECO:0000313" key="2">
    <source>
        <dbReference type="EMBL" id="TGN11015.1"/>
    </source>
</evidence>
<dbReference type="GO" id="GO:0071111">
    <property type="term" value="F:cyclic-guanylate-specific phosphodiesterase activity"/>
    <property type="evidence" value="ECO:0007669"/>
    <property type="project" value="InterPro"/>
</dbReference>
<dbReference type="AlphaFoldDB" id="A0A4R9LPK8"/>
<proteinExistence type="predicted"/>
<dbReference type="OrthoDB" id="336429at2"/>
<keyword evidence="3" id="KW-1185">Reference proteome</keyword>
<dbReference type="EMBL" id="RQHV01000042">
    <property type="protein sequence ID" value="TGN11015.1"/>
    <property type="molecule type" value="Genomic_DNA"/>
</dbReference>
<protein>
    <submittedName>
        <fullName evidence="2">EAL domain-containing protein</fullName>
    </submittedName>
</protein>
<accession>A0A4R9LPK8</accession>
<dbReference type="Proteomes" id="UP000298264">
    <property type="component" value="Unassembled WGS sequence"/>
</dbReference>
<dbReference type="PROSITE" id="PS50883">
    <property type="entry name" value="EAL"/>
    <property type="match status" value="1"/>
</dbReference>
<feature type="domain" description="EAL" evidence="1">
    <location>
        <begin position="154"/>
        <end position="413"/>
    </location>
</feature>
<dbReference type="Gene3D" id="3.20.20.450">
    <property type="entry name" value="EAL domain"/>
    <property type="match status" value="1"/>
</dbReference>
<comment type="caution">
    <text evidence="2">The sequence shown here is derived from an EMBL/GenBank/DDBJ whole genome shotgun (WGS) entry which is preliminary data.</text>
</comment>
<dbReference type="SUPFAM" id="SSF141868">
    <property type="entry name" value="EAL domain-like"/>
    <property type="match status" value="1"/>
</dbReference>
<reference evidence="2" key="1">
    <citation type="journal article" date="2019" name="PLoS Negl. Trop. Dis.">
        <title>Revisiting the worldwide diversity of Leptospira species in the environment.</title>
        <authorList>
            <person name="Vincent A.T."/>
            <person name="Schiettekatte O."/>
            <person name="Bourhy P."/>
            <person name="Veyrier F.J."/>
            <person name="Picardeau M."/>
        </authorList>
    </citation>
    <scope>NUCLEOTIDE SEQUENCE [LARGE SCALE GENOMIC DNA]</scope>
    <source>
        <strain evidence="2">201400974</strain>
    </source>
</reference>
<dbReference type="InterPro" id="IPR035919">
    <property type="entry name" value="EAL_sf"/>
</dbReference>
<dbReference type="InterPro" id="IPR050706">
    <property type="entry name" value="Cyclic-di-GMP_PDE-like"/>
</dbReference>
<gene>
    <name evidence="2" type="ORF">EHS11_07560</name>
</gene>
<dbReference type="PANTHER" id="PTHR33121:SF71">
    <property type="entry name" value="OXYGEN SENSOR PROTEIN DOSP"/>
    <property type="match status" value="1"/>
</dbReference>
<organism evidence="2 3">
    <name type="scientific">Leptospira ilyithenensis</name>
    <dbReference type="NCBI Taxonomy" id="2484901"/>
    <lineage>
        <taxon>Bacteria</taxon>
        <taxon>Pseudomonadati</taxon>
        <taxon>Spirochaetota</taxon>
        <taxon>Spirochaetia</taxon>
        <taxon>Leptospirales</taxon>
        <taxon>Leptospiraceae</taxon>
        <taxon>Leptospira</taxon>
    </lineage>
</organism>
<dbReference type="InterPro" id="IPR001633">
    <property type="entry name" value="EAL_dom"/>
</dbReference>
<evidence type="ECO:0000259" key="1">
    <source>
        <dbReference type="PROSITE" id="PS50883"/>
    </source>
</evidence>
<sequence>MKDQIFSGPYYYGMKDLDVFKKTFINENRGKPLFLIRFENITGIEITGFLDLLRGDFYNCLDLEDISFGFHYFEKKGILLMGISPLFEWNIEKFPNIENAVGKFQQECLKNKQASFHFGVSRTQSNFISTNDEIFDELLGSSEKNLNDNLVRWSWTYYNKANTYISGSVHEAMIQPTVIFNPKTKTFSVKGGEVFVGGGAYVGYKDLINDIPADQDLNRIELLILEKLIIACDGAPGLLKFNISPQSLIDTFSNKEKVDRLKKLISAKNLNPDNVRFELVEKPYDESDYPLRDVCQAFYDHGMSFAADDFGVKSQSHQIVLDLGIMIKEFKLDPISFKFKIEEDQIKFLDNLAFIDYCKRLADNREAVITAEAVEDYDTFRFLMEHQIYQFQANILFGKMSISDYKRDFDSFHSLSEEVIKEVLTDKILAEKQKRIGNVFRVATEAGLL</sequence>